<dbReference type="AlphaFoldDB" id="A0ABD3QZN3"/>
<accession>A0ABD3QZN3</accession>
<evidence type="ECO:0000259" key="15">
    <source>
        <dbReference type="Pfam" id="PF17655"/>
    </source>
</evidence>
<dbReference type="GO" id="GO:0034702">
    <property type="term" value="C:monoatomic ion channel complex"/>
    <property type="evidence" value="ECO:0007669"/>
    <property type="project" value="UniProtKB-KW"/>
</dbReference>
<feature type="region of interest" description="Disordered" evidence="12">
    <location>
        <begin position="1"/>
        <end position="118"/>
    </location>
</feature>
<gene>
    <name evidence="16" type="ORF">HJC23_002575</name>
</gene>
<sequence>MANGVDSGVGELALPLLPSSLEEEDAATVTRTDLSQERGQPREPQPPSHQPPQQQHQRHPRILDRDGRFAQSRGRWSVANTERGMRHRRAARAPGDSFTPADANDPSPPTITSLRRNTSPNRLRNRLCTFPASCCAPSPSFDPTIRSCWDDWFHTISYTPTCILLLFVFLAYFCTIVVFAGLYYSVNKLGVHYHNVSAESDGGSSGGVPPGMSFVATDEEVESFCGMDINTFMEAMYFSLSTMATIGYGVSDYYFGNCWTPFLLVLLQVFSALAFSSLAIGLLFQRMSRGQKRGRTIVFSDISVIRRVRGHWYWMFRVAELRKRHIIGAKIRVFCVRHERCPIEETETDESENDRVMVLETAHFISHPVAILNGCKDAANKSGNGGDLSLRLISSGFDKKTFGADSAYEQSILMGLPHVVVHRIDEASPIMPPRPVWYDKKGLAHGPERKEAQSASLLCSTEEGSQNSKLDAPSQEEILSFLYDRQAEIIICLEGTCEITGMALQARHSYRIEDIAFHHTFAPCVFPARSIVAAASESSSPETRRWPRWLGFDNSKAKVDDSTEHASVSSTDLDSGYHVDSPALEVDFSQFHALMPAPLDCLSCPYVPALAVSRN</sequence>
<evidence type="ECO:0000256" key="10">
    <source>
        <dbReference type="ARBA" id="ARBA00023303"/>
    </source>
</evidence>
<evidence type="ECO:0000256" key="1">
    <source>
        <dbReference type="ARBA" id="ARBA00004141"/>
    </source>
</evidence>
<evidence type="ECO:0000313" key="17">
    <source>
        <dbReference type="Proteomes" id="UP001516023"/>
    </source>
</evidence>
<evidence type="ECO:0000256" key="3">
    <source>
        <dbReference type="ARBA" id="ARBA00022538"/>
    </source>
</evidence>
<dbReference type="SUPFAM" id="SSF81324">
    <property type="entry name" value="Voltage-gated potassium channels"/>
    <property type="match status" value="1"/>
</dbReference>
<dbReference type="Pfam" id="PF01007">
    <property type="entry name" value="IRK"/>
    <property type="match status" value="1"/>
</dbReference>
<dbReference type="InterPro" id="IPR040445">
    <property type="entry name" value="Kir_TM"/>
</dbReference>
<feature type="transmembrane region" description="Helical" evidence="13">
    <location>
        <begin position="237"/>
        <end position="256"/>
    </location>
</feature>
<comment type="caution">
    <text evidence="16">The sequence shown here is derived from an EMBL/GenBank/DDBJ whole genome shotgun (WGS) entry which is preliminary data.</text>
</comment>
<evidence type="ECO:0000256" key="2">
    <source>
        <dbReference type="ARBA" id="ARBA00022448"/>
    </source>
</evidence>
<organism evidence="16 17">
    <name type="scientific">Cyclotella cryptica</name>
    <dbReference type="NCBI Taxonomy" id="29204"/>
    <lineage>
        <taxon>Eukaryota</taxon>
        <taxon>Sar</taxon>
        <taxon>Stramenopiles</taxon>
        <taxon>Ochrophyta</taxon>
        <taxon>Bacillariophyta</taxon>
        <taxon>Coscinodiscophyceae</taxon>
        <taxon>Thalassiosirophycidae</taxon>
        <taxon>Stephanodiscales</taxon>
        <taxon>Stephanodiscaceae</taxon>
        <taxon>Cyclotella</taxon>
    </lineage>
</organism>
<dbReference type="PANTHER" id="PTHR11767">
    <property type="entry name" value="INWARD RECTIFIER POTASSIUM CHANNEL"/>
    <property type="match status" value="1"/>
</dbReference>
<keyword evidence="4 11" id="KW-0812">Transmembrane</keyword>
<evidence type="ECO:0000256" key="11">
    <source>
        <dbReference type="RuleBase" id="RU003822"/>
    </source>
</evidence>
<dbReference type="SUPFAM" id="SSF81296">
    <property type="entry name" value="E set domains"/>
    <property type="match status" value="1"/>
</dbReference>
<protein>
    <submittedName>
        <fullName evidence="16">Uncharacterized protein</fullName>
    </submittedName>
</protein>
<dbReference type="Pfam" id="PF17655">
    <property type="entry name" value="IRK_C"/>
    <property type="match status" value="1"/>
</dbReference>
<evidence type="ECO:0000256" key="7">
    <source>
        <dbReference type="ARBA" id="ARBA00022989"/>
    </source>
</evidence>
<feature type="domain" description="Potassium channel inwardly rectifying transmembrane" evidence="14">
    <location>
        <begin position="164"/>
        <end position="289"/>
    </location>
</feature>
<evidence type="ECO:0000256" key="9">
    <source>
        <dbReference type="ARBA" id="ARBA00023136"/>
    </source>
</evidence>
<evidence type="ECO:0000256" key="13">
    <source>
        <dbReference type="SAM" id="Phobius"/>
    </source>
</evidence>
<feature type="transmembrane region" description="Helical" evidence="13">
    <location>
        <begin position="163"/>
        <end position="184"/>
    </location>
</feature>
<keyword evidence="5 11" id="KW-0851">Voltage-gated channel</keyword>
<dbReference type="Gene3D" id="2.60.40.1400">
    <property type="entry name" value="G protein-activated inward rectifier potassium channel 1"/>
    <property type="match status" value="1"/>
</dbReference>
<evidence type="ECO:0000259" key="14">
    <source>
        <dbReference type="Pfam" id="PF01007"/>
    </source>
</evidence>
<proteinExistence type="inferred from homology"/>
<keyword evidence="9 13" id="KW-0472">Membrane</keyword>
<dbReference type="Proteomes" id="UP001516023">
    <property type="component" value="Unassembled WGS sequence"/>
</dbReference>
<evidence type="ECO:0000256" key="6">
    <source>
        <dbReference type="ARBA" id="ARBA00022958"/>
    </source>
</evidence>
<keyword evidence="6 11" id="KW-0630">Potassium</keyword>
<name>A0ABD3QZN3_9STRA</name>
<dbReference type="GO" id="GO:0006813">
    <property type="term" value="P:potassium ion transport"/>
    <property type="evidence" value="ECO:0007669"/>
    <property type="project" value="UniProtKB-KW"/>
</dbReference>
<keyword evidence="8 11" id="KW-0406">Ion transport</keyword>
<evidence type="ECO:0000313" key="16">
    <source>
        <dbReference type="EMBL" id="KAL3804536.1"/>
    </source>
</evidence>
<evidence type="ECO:0000256" key="12">
    <source>
        <dbReference type="SAM" id="MobiDB-lite"/>
    </source>
</evidence>
<keyword evidence="17" id="KW-1185">Reference proteome</keyword>
<comment type="subcellular location">
    <subcellularLocation>
        <location evidence="1 11">Membrane</location>
        <topology evidence="1 11">Multi-pass membrane protein</topology>
    </subcellularLocation>
</comment>
<dbReference type="Gene3D" id="1.10.287.70">
    <property type="match status" value="1"/>
</dbReference>
<keyword evidence="10 11" id="KW-0407">Ion channel</keyword>
<evidence type="ECO:0000256" key="4">
    <source>
        <dbReference type="ARBA" id="ARBA00022692"/>
    </source>
</evidence>
<evidence type="ECO:0000256" key="5">
    <source>
        <dbReference type="ARBA" id="ARBA00022882"/>
    </source>
</evidence>
<comment type="similarity">
    <text evidence="11">Belongs to the inward rectifier-type potassium channel (TC 1.A.2.1) family.</text>
</comment>
<feature type="compositionally biased region" description="Low complexity" evidence="12">
    <location>
        <begin position="11"/>
        <end position="20"/>
    </location>
</feature>
<keyword evidence="2 11" id="KW-0813">Transport</keyword>
<keyword evidence="3 11" id="KW-0633">Potassium transport</keyword>
<dbReference type="EMBL" id="JABMIG020000007">
    <property type="protein sequence ID" value="KAL3804536.1"/>
    <property type="molecule type" value="Genomic_DNA"/>
</dbReference>
<dbReference type="InterPro" id="IPR041647">
    <property type="entry name" value="IRK_C"/>
</dbReference>
<feature type="domain" description="Inward rectifier potassium channel C-terminal" evidence="15">
    <location>
        <begin position="482"/>
        <end position="528"/>
    </location>
</feature>
<dbReference type="PANTHER" id="PTHR11767:SF103">
    <property type="entry name" value="POTASSIUM CHANNEL INWARDLY RECTIFYING TRANSMEMBRANE DOMAIN-CONTAINING PROTEIN"/>
    <property type="match status" value="1"/>
</dbReference>
<reference evidence="16 17" key="1">
    <citation type="journal article" date="2020" name="G3 (Bethesda)">
        <title>Improved Reference Genome for Cyclotella cryptica CCMP332, a Model for Cell Wall Morphogenesis, Salinity Adaptation, and Lipid Production in Diatoms (Bacillariophyta).</title>
        <authorList>
            <person name="Roberts W.R."/>
            <person name="Downey K.M."/>
            <person name="Ruck E.C."/>
            <person name="Traller J.C."/>
            <person name="Alverson A.J."/>
        </authorList>
    </citation>
    <scope>NUCLEOTIDE SEQUENCE [LARGE SCALE GENOMIC DNA]</scope>
    <source>
        <strain evidence="16 17">CCMP332</strain>
    </source>
</reference>
<dbReference type="GO" id="GO:0034220">
    <property type="term" value="P:monoatomic ion transmembrane transport"/>
    <property type="evidence" value="ECO:0007669"/>
    <property type="project" value="UniProtKB-KW"/>
</dbReference>
<evidence type="ECO:0000256" key="8">
    <source>
        <dbReference type="ARBA" id="ARBA00023065"/>
    </source>
</evidence>
<dbReference type="InterPro" id="IPR014756">
    <property type="entry name" value="Ig_E-set"/>
</dbReference>
<dbReference type="InterPro" id="IPR013518">
    <property type="entry name" value="K_chnl_inward-rec_Kir_cyto"/>
</dbReference>
<dbReference type="InterPro" id="IPR016449">
    <property type="entry name" value="K_chnl_inward-rec_Kir"/>
</dbReference>
<feature type="transmembrane region" description="Helical" evidence="13">
    <location>
        <begin position="262"/>
        <end position="284"/>
    </location>
</feature>
<keyword evidence="7 13" id="KW-1133">Transmembrane helix</keyword>